<feature type="region of interest" description="Disordered" evidence="1">
    <location>
        <begin position="1"/>
        <end position="25"/>
    </location>
</feature>
<keyword evidence="2" id="KW-0472">Membrane</keyword>
<keyword evidence="2" id="KW-0812">Transmembrane</keyword>
<evidence type="ECO:0000256" key="1">
    <source>
        <dbReference type="SAM" id="MobiDB-lite"/>
    </source>
</evidence>
<keyword evidence="4" id="KW-1185">Reference proteome</keyword>
<dbReference type="AlphaFoldDB" id="A0A9Y2IIT0"/>
<evidence type="ECO:0008006" key="5">
    <source>
        <dbReference type="Google" id="ProtNLM"/>
    </source>
</evidence>
<dbReference type="Proteomes" id="UP001236014">
    <property type="component" value="Chromosome"/>
</dbReference>
<dbReference type="EMBL" id="CP127294">
    <property type="protein sequence ID" value="WIX80552.1"/>
    <property type="molecule type" value="Genomic_DNA"/>
</dbReference>
<evidence type="ECO:0000313" key="4">
    <source>
        <dbReference type="Proteomes" id="UP001236014"/>
    </source>
</evidence>
<sequence length="125" mass="13027">MAAVRRRRGGKSPDAPDQVAAGNRTELIRNGSGGTAICPASLRRTLREVFLLTLFRRVAATFALVGWLFTVGPAAAQAEPENPAGAIPETSISESSGYPFLVAAGALLAAAASGGMVFYLRRRPA</sequence>
<name>A0A9Y2IIT0_9PSEU</name>
<dbReference type="RefSeq" id="WP_285971181.1">
    <property type="nucleotide sequence ID" value="NZ_CP127294.1"/>
</dbReference>
<accession>A0A9Y2IIT0</accession>
<feature type="compositionally biased region" description="Basic residues" evidence="1">
    <location>
        <begin position="1"/>
        <end position="10"/>
    </location>
</feature>
<organism evidence="3 4">
    <name type="scientific">Amycolatopsis carbonis</name>
    <dbReference type="NCBI Taxonomy" id="715471"/>
    <lineage>
        <taxon>Bacteria</taxon>
        <taxon>Bacillati</taxon>
        <taxon>Actinomycetota</taxon>
        <taxon>Actinomycetes</taxon>
        <taxon>Pseudonocardiales</taxon>
        <taxon>Pseudonocardiaceae</taxon>
        <taxon>Amycolatopsis</taxon>
    </lineage>
</organism>
<evidence type="ECO:0000256" key="2">
    <source>
        <dbReference type="SAM" id="Phobius"/>
    </source>
</evidence>
<reference evidence="3 4" key="1">
    <citation type="submission" date="2023-06" db="EMBL/GenBank/DDBJ databases">
        <authorList>
            <person name="Oyuntsetseg B."/>
            <person name="Kim S.B."/>
        </authorList>
    </citation>
    <scope>NUCLEOTIDE SEQUENCE [LARGE SCALE GENOMIC DNA]</scope>
    <source>
        <strain evidence="3 4">2-15</strain>
    </source>
</reference>
<dbReference type="KEGG" id="acab:QRX50_07215"/>
<feature type="transmembrane region" description="Helical" evidence="2">
    <location>
        <begin position="98"/>
        <end position="120"/>
    </location>
</feature>
<proteinExistence type="predicted"/>
<feature type="transmembrane region" description="Helical" evidence="2">
    <location>
        <begin position="49"/>
        <end position="69"/>
    </location>
</feature>
<gene>
    <name evidence="3" type="ORF">QRX50_07215</name>
</gene>
<keyword evidence="2" id="KW-1133">Transmembrane helix</keyword>
<protein>
    <recommendedName>
        <fullName evidence="5">LPXTG cell wall anchor domain-containing protein</fullName>
    </recommendedName>
</protein>
<evidence type="ECO:0000313" key="3">
    <source>
        <dbReference type="EMBL" id="WIX80552.1"/>
    </source>
</evidence>